<feature type="region of interest" description="Disordered" evidence="1">
    <location>
        <begin position="1"/>
        <end position="45"/>
    </location>
</feature>
<dbReference type="Gene3D" id="3.30.460.20">
    <property type="entry name" value="CorA soluble domain-like"/>
    <property type="match status" value="1"/>
</dbReference>
<name>A0AAF0EXW2_9BASI</name>
<feature type="transmembrane region" description="Helical" evidence="2">
    <location>
        <begin position="466"/>
        <end position="488"/>
    </location>
</feature>
<feature type="transmembrane region" description="Helical" evidence="2">
    <location>
        <begin position="703"/>
        <end position="728"/>
    </location>
</feature>
<feature type="compositionally biased region" description="Low complexity" evidence="1">
    <location>
        <begin position="119"/>
        <end position="144"/>
    </location>
</feature>
<keyword evidence="2" id="KW-0812">Transmembrane</keyword>
<gene>
    <name evidence="3" type="ORF">MCUN1_003175</name>
</gene>
<feature type="compositionally biased region" description="Basic residues" evidence="1">
    <location>
        <begin position="191"/>
        <end position="202"/>
    </location>
</feature>
<dbReference type="PANTHER" id="PTHR21535:SF90">
    <property type="entry name" value="CORA METAL ION TRANSPORTER"/>
    <property type="match status" value="1"/>
</dbReference>
<feature type="compositionally biased region" description="Polar residues" evidence="1">
    <location>
        <begin position="165"/>
        <end position="175"/>
    </location>
</feature>
<evidence type="ECO:0000313" key="4">
    <source>
        <dbReference type="Proteomes" id="UP001219933"/>
    </source>
</evidence>
<dbReference type="PANTHER" id="PTHR21535">
    <property type="entry name" value="MAGNESIUM AND COBALT TRANSPORT PROTEIN/MITOCHONDRIAL IMPORT INNER MEMBRANE TRANSLOCASE SUBUNIT TIM8"/>
    <property type="match status" value="1"/>
</dbReference>
<keyword evidence="2" id="KW-1133">Transmembrane helix</keyword>
<dbReference type="SUPFAM" id="SSF143865">
    <property type="entry name" value="CorA soluble domain-like"/>
    <property type="match status" value="1"/>
</dbReference>
<keyword evidence="4" id="KW-1185">Reference proteome</keyword>
<dbReference type="Gene3D" id="1.20.58.340">
    <property type="entry name" value="Magnesium transport protein CorA, transmembrane region"/>
    <property type="match status" value="1"/>
</dbReference>
<organism evidence="3 4">
    <name type="scientific">Malassezia cuniculi</name>
    <dbReference type="NCBI Taxonomy" id="948313"/>
    <lineage>
        <taxon>Eukaryota</taxon>
        <taxon>Fungi</taxon>
        <taxon>Dikarya</taxon>
        <taxon>Basidiomycota</taxon>
        <taxon>Ustilaginomycotina</taxon>
        <taxon>Malasseziomycetes</taxon>
        <taxon>Malasseziales</taxon>
        <taxon>Malasseziaceae</taxon>
        <taxon>Malassezia</taxon>
    </lineage>
</organism>
<evidence type="ECO:0000256" key="2">
    <source>
        <dbReference type="SAM" id="Phobius"/>
    </source>
</evidence>
<accession>A0AAF0EXW2</accession>
<reference evidence="3" key="1">
    <citation type="submission" date="2023-03" db="EMBL/GenBank/DDBJ databases">
        <title>Mating type loci evolution in Malassezia.</title>
        <authorList>
            <person name="Coelho M.A."/>
        </authorList>
    </citation>
    <scope>NUCLEOTIDE SEQUENCE</scope>
    <source>
        <strain evidence="3">CBS 11721</strain>
    </source>
</reference>
<dbReference type="Proteomes" id="UP001219933">
    <property type="component" value="Chromosome 4"/>
</dbReference>
<dbReference type="EMBL" id="CP119880">
    <property type="protein sequence ID" value="WFD36296.1"/>
    <property type="molecule type" value="Genomic_DNA"/>
</dbReference>
<protein>
    <submittedName>
        <fullName evidence="3">Uncharacterized protein</fullName>
    </submittedName>
</protein>
<proteinExistence type="predicted"/>
<dbReference type="InterPro" id="IPR045861">
    <property type="entry name" value="CorA_cytoplasmic_dom"/>
</dbReference>
<dbReference type="GO" id="GO:0010961">
    <property type="term" value="P:intracellular magnesium ion homeostasis"/>
    <property type="evidence" value="ECO:0007669"/>
    <property type="project" value="TreeGrafter"/>
</dbReference>
<feature type="transmembrane region" description="Helical" evidence="2">
    <location>
        <begin position="756"/>
        <end position="777"/>
    </location>
</feature>
<keyword evidence="2" id="KW-0472">Membrane</keyword>
<dbReference type="GO" id="GO:0015095">
    <property type="term" value="F:magnesium ion transmembrane transporter activity"/>
    <property type="evidence" value="ECO:0007669"/>
    <property type="project" value="TreeGrafter"/>
</dbReference>
<feature type="compositionally biased region" description="Basic residues" evidence="1">
    <location>
        <begin position="59"/>
        <end position="71"/>
    </location>
</feature>
<dbReference type="AlphaFoldDB" id="A0AAF0EXW2"/>
<feature type="region of interest" description="Disordered" evidence="1">
    <location>
        <begin position="58"/>
        <end position="104"/>
    </location>
</feature>
<dbReference type="GO" id="GO:0016020">
    <property type="term" value="C:membrane"/>
    <property type="evidence" value="ECO:0007669"/>
    <property type="project" value="TreeGrafter"/>
</dbReference>
<evidence type="ECO:0000256" key="1">
    <source>
        <dbReference type="SAM" id="MobiDB-lite"/>
    </source>
</evidence>
<evidence type="ECO:0000313" key="3">
    <source>
        <dbReference type="EMBL" id="WFD36296.1"/>
    </source>
</evidence>
<feature type="region of interest" description="Disordered" evidence="1">
    <location>
        <begin position="119"/>
        <end position="208"/>
    </location>
</feature>
<sequence length="795" mass="89724">MSVVPPVPDTGQLDTPVALRPNSRLHFAPQQTRIHPDDLPVDYEAGETYRGLDSYVAAMRKKRRQSRRTQRRGSTSSRRQRHSSDDDSDDDSSSSSSSSSAGAGNLLGINMLHALFGDSDTSSSDSSTSDSDTDDGSTFVSGTSRTGTETDRVSFMSAGRRAHRTSVSWARSDVNSPAVPSGLSAWTPRLTARKQRKRKTRRSEKEAKLLRLSKPSRKARKNARRLREISGGTTEYTLYAPLGSGDNPVVKCQSWKPIGRRLADFFQYHTQQDAHQGDIGAPSTVDVLQTGTPAFDSAMAADDEIDLALPSPALSIHAEMPPDFDHESFTGRHMSDVPITPYFPRPSTAMPLIPEIPVTEETWWLDIQCPTYKVMQHLGLRFPLHPLTVEDILKQEPREKIESFERLGYYFVVLRAMDTSYFRFTRGKKGEEVIDSQTALRERSDTENYLRIEMVKNAKSKEGLEGVGVGSVNLYLVVFAHGIISFHFEDMSEHTERVQSRIINNIRPFKITPDWIVYEFYDSIVDTIAPFVSFLEHELGMIEMVINDPNLLPDAKQRRPRRPGILKRLYNLINRRKMEEPEAIPLEDMANVLSRAPRNREEVVFNSLDAVYQRVVFQRLKTIREIDSGLSRLLGPKPDVMRGISKRIVDMGSPEDQYSILLYFDDVYDHIMSMLSQLHERDDNLSHAHMVYLNRIRFSNKHAIILANYSLAWCAGVVSTVMCCTWITGTMSTNLGGLPNVSEDVNGDPIEAHNNLHSFGTVICILSTIPVMVFSFYKSVSRINSRRSDKMLKSH</sequence>